<dbReference type="InterPro" id="IPR036390">
    <property type="entry name" value="WH_DNA-bd_sf"/>
</dbReference>
<dbReference type="InterPro" id="IPR005119">
    <property type="entry name" value="LysR_subst-bd"/>
</dbReference>
<dbReference type="SUPFAM" id="SSF53850">
    <property type="entry name" value="Periplasmic binding protein-like II"/>
    <property type="match status" value="1"/>
</dbReference>
<dbReference type="Pfam" id="PF03466">
    <property type="entry name" value="LysR_substrate"/>
    <property type="match status" value="1"/>
</dbReference>
<dbReference type="Proteomes" id="UP000237647">
    <property type="component" value="Unassembled WGS sequence"/>
</dbReference>
<dbReference type="InterPro" id="IPR000847">
    <property type="entry name" value="LysR_HTH_N"/>
</dbReference>
<evidence type="ECO:0000313" key="6">
    <source>
        <dbReference type="EMBL" id="PRY66548.1"/>
    </source>
</evidence>
<evidence type="ECO:0000313" key="7">
    <source>
        <dbReference type="Proteomes" id="UP000237647"/>
    </source>
</evidence>
<organism evidence="6 7">
    <name type="scientific">Vreelandella songnenensis</name>
    <dbReference type="NCBI Taxonomy" id="1176243"/>
    <lineage>
        <taxon>Bacteria</taxon>
        <taxon>Pseudomonadati</taxon>
        <taxon>Pseudomonadota</taxon>
        <taxon>Gammaproteobacteria</taxon>
        <taxon>Oceanospirillales</taxon>
        <taxon>Halomonadaceae</taxon>
        <taxon>Vreelandella</taxon>
    </lineage>
</organism>
<evidence type="ECO:0000256" key="1">
    <source>
        <dbReference type="ARBA" id="ARBA00009437"/>
    </source>
</evidence>
<dbReference type="OrthoDB" id="570111at2"/>
<evidence type="ECO:0000256" key="4">
    <source>
        <dbReference type="ARBA" id="ARBA00023163"/>
    </source>
</evidence>
<comment type="similarity">
    <text evidence="1">Belongs to the LysR transcriptional regulatory family.</text>
</comment>
<dbReference type="EMBL" id="PVTK01000001">
    <property type="protein sequence ID" value="PRY66548.1"/>
    <property type="molecule type" value="Genomic_DNA"/>
</dbReference>
<proteinExistence type="inferred from homology"/>
<gene>
    <name evidence="6" type="ORF">B0H98_101542</name>
</gene>
<protein>
    <submittedName>
        <fullName evidence="6">LysR family transcriptional regulator</fullName>
    </submittedName>
</protein>
<dbReference type="InterPro" id="IPR036388">
    <property type="entry name" value="WH-like_DNA-bd_sf"/>
</dbReference>
<evidence type="ECO:0000256" key="2">
    <source>
        <dbReference type="ARBA" id="ARBA00023015"/>
    </source>
</evidence>
<evidence type="ECO:0000256" key="3">
    <source>
        <dbReference type="ARBA" id="ARBA00023125"/>
    </source>
</evidence>
<keyword evidence="3" id="KW-0238">DNA-binding</keyword>
<dbReference type="Pfam" id="PF00126">
    <property type="entry name" value="HTH_1"/>
    <property type="match status" value="1"/>
</dbReference>
<dbReference type="SUPFAM" id="SSF46785">
    <property type="entry name" value="Winged helix' DNA-binding domain"/>
    <property type="match status" value="1"/>
</dbReference>
<dbReference type="GO" id="GO:0003700">
    <property type="term" value="F:DNA-binding transcription factor activity"/>
    <property type="evidence" value="ECO:0007669"/>
    <property type="project" value="InterPro"/>
</dbReference>
<feature type="domain" description="HTH lysR-type" evidence="5">
    <location>
        <begin position="6"/>
        <end position="63"/>
    </location>
</feature>
<dbReference type="PANTHER" id="PTHR30537">
    <property type="entry name" value="HTH-TYPE TRANSCRIPTIONAL REGULATOR"/>
    <property type="match status" value="1"/>
</dbReference>
<dbReference type="GO" id="GO:0043565">
    <property type="term" value="F:sequence-specific DNA binding"/>
    <property type="evidence" value="ECO:0007669"/>
    <property type="project" value="TreeGrafter"/>
</dbReference>
<dbReference type="PANTHER" id="PTHR30537:SF3">
    <property type="entry name" value="TRANSCRIPTIONAL REGULATORY PROTEIN"/>
    <property type="match status" value="1"/>
</dbReference>
<accession>A0A2T0V916</accession>
<dbReference type="Gene3D" id="1.10.10.10">
    <property type="entry name" value="Winged helix-like DNA-binding domain superfamily/Winged helix DNA-binding domain"/>
    <property type="match status" value="1"/>
</dbReference>
<sequence length="307" mass="33974">MNEQHLKWDDLQVVLAIARAGSLSGASRRLHISHATVFRRLNAIEARLGATLFERHRHGYTPTLAGEDLAATAERVQDEVNSAERRVIGQDLKLSGTLRITTTDTLFAGLLCPVIAEFRQQYPSITLEVVISNQVQSLSRREADIAIRPTRKPPETLVGRAVGDITLAVYGQKEHWQATPALFEPSLMLKENWIGPDVHLGDAALEKWMMDKNATYRLDSMLGMQLAARQGTGITVLPCYLGDADQMLLRLSQPIDALTTQLWLLTHPDLRHVARVRAFMAAITEGVSEKLAKASRATASKQNAQAE</sequence>
<keyword evidence="7" id="KW-1185">Reference proteome</keyword>
<dbReference type="GO" id="GO:0006351">
    <property type="term" value="P:DNA-templated transcription"/>
    <property type="evidence" value="ECO:0007669"/>
    <property type="project" value="TreeGrafter"/>
</dbReference>
<comment type="caution">
    <text evidence="6">The sequence shown here is derived from an EMBL/GenBank/DDBJ whole genome shotgun (WGS) entry which is preliminary data.</text>
</comment>
<reference evidence="6 7" key="1">
    <citation type="submission" date="2018-03" db="EMBL/GenBank/DDBJ databases">
        <title>Genomic Encyclopedia of Type Strains, Phase III (KMG-III): the genomes of soil and plant-associated and newly described type strains.</title>
        <authorList>
            <person name="Whitman W."/>
        </authorList>
    </citation>
    <scope>NUCLEOTIDE SEQUENCE [LARGE SCALE GENOMIC DNA]</scope>
    <source>
        <strain evidence="6 7">CGMCC 1.12152</strain>
    </source>
</reference>
<name>A0A2T0V916_9GAMM</name>
<keyword evidence="2" id="KW-0805">Transcription regulation</keyword>
<dbReference type="PROSITE" id="PS50931">
    <property type="entry name" value="HTH_LYSR"/>
    <property type="match status" value="1"/>
</dbReference>
<keyword evidence="4" id="KW-0804">Transcription</keyword>
<dbReference type="RefSeq" id="WP_106373509.1">
    <property type="nucleotide sequence ID" value="NZ_PVTK01000001.1"/>
</dbReference>
<dbReference type="InterPro" id="IPR058163">
    <property type="entry name" value="LysR-type_TF_proteobact-type"/>
</dbReference>
<dbReference type="Gene3D" id="3.40.190.290">
    <property type="match status" value="1"/>
</dbReference>
<dbReference type="AlphaFoldDB" id="A0A2T0V916"/>
<evidence type="ECO:0000259" key="5">
    <source>
        <dbReference type="PROSITE" id="PS50931"/>
    </source>
</evidence>